<evidence type="ECO:0000256" key="1">
    <source>
        <dbReference type="ARBA" id="ARBA00001947"/>
    </source>
</evidence>
<comment type="cofactor">
    <cofactor evidence="1">
        <name>Zn(2+)</name>
        <dbReference type="ChEBI" id="CHEBI:29105"/>
    </cofactor>
</comment>
<keyword evidence="3" id="KW-0645">Protease</keyword>
<dbReference type="PANTHER" id="PTHR11733:SF167">
    <property type="entry name" value="FI17812P1-RELATED"/>
    <property type="match status" value="1"/>
</dbReference>
<dbReference type="Gene3D" id="3.40.390.10">
    <property type="entry name" value="Collagenase (Catalytic Domain)"/>
    <property type="match status" value="1"/>
</dbReference>
<dbReference type="InterPro" id="IPR008753">
    <property type="entry name" value="Peptidase_M13_N"/>
</dbReference>
<evidence type="ECO:0000313" key="11">
    <source>
        <dbReference type="Proteomes" id="UP001059576"/>
    </source>
</evidence>
<dbReference type="PANTHER" id="PTHR11733">
    <property type="entry name" value="ZINC METALLOPROTEASE FAMILY M13 NEPRILYSIN-RELATED"/>
    <property type="match status" value="1"/>
</dbReference>
<accession>A0ABY5J3X9</accession>
<organism evidence="10 11">
    <name type="scientific">Mycoplasmopsis equigenitalium</name>
    <dbReference type="NCBI Taxonomy" id="114883"/>
    <lineage>
        <taxon>Bacteria</taxon>
        <taxon>Bacillati</taxon>
        <taxon>Mycoplasmatota</taxon>
        <taxon>Mycoplasmoidales</taxon>
        <taxon>Metamycoplasmataceae</taxon>
        <taxon>Mycoplasmopsis</taxon>
    </lineage>
</organism>
<name>A0ABY5J3X9_9BACT</name>
<keyword evidence="6" id="KW-0862">Zinc</keyword>
<evidence type="ECO:0000256" key="3">
    <source>
        <dbReference type="ARBA" id="ARBA00022670"/>
    </source>
</evidence>
<dbReference type="InterPro" id="IPR000718">
    <property type="entry name" value="Peptidase_M13"/>
</dbReference>
<dbReference type="PROSITE" id="PS51885">
    <property type="entry name" value="NEPRILYSIN"/>
    <property type="match status" value="1"/>
</dbReference>
<evidence type="ECO:0000259" key="9">
    <source>
        <dbReference type="Pfam" id="PF05649"/>
    </source>
</evidence>
<dbReference type="Pfam" id="PF01431">
    <property type="entry name" value="Peptidase_M13"/>
    <property type="match status" value="1"/>
</dbReference>
<feature type="domain" description="Peptidase M13 N-terminal" evidence="9">
    <location>
        <begin position="10"/>
        <end position="387"/>
    </location>
</feature>
<reference evidence="10" key="1">
    <citation type="submission" date="2022-07" db="EMBL/GenBank/DDBJ databases">
        <title>Complete genome of Mycoplasma equigenitalium type strain T37.</title>
        <authorList>
            <person name="Spergser J."/>
        </authorList>
    </citation>
    <scope>NUCLEOTIDE SEQUENCE</scope>
    <source>
        <strain evidence="10">T37</strain>
    </source>
</reference>
<dbReference type="SUPFAM" id="SSF55486">
    <property type="entry name" value="Metalloproteases ('zincins'), catalytic domain"/>
    <property type="match status" value="1"/>
</dbReference>
<dbReference type="RefSeq" id="WP_129721707.1">
    <property type="nucleotide sequence ID" value="NZ_CP101808.1"/>
</dbReference>
<dbReference type="InterPro" id="IPR018497">
    <property type="entry name" value="Peptidase_M13_C"/>
</dbReference>
<proteinExistence type="inferred from homology"/>
<evidence type="ECO:0000256" key="4">
    <source>
        <dbReference type="ARBA" id="ARBA00022723"/>
    </source>
</evidence>
<sequence length="638" mass="73695">MKYNLQNLKTDFYEEVNKDWLKKAKIPADRNGTGGFVELDLQIEKKVIAFADKLVKNIDDIKDNTIKNFAKFYKITSDHKSRNQIKGSQLLLVILREFEVLQSYDDIAKNFKNLEYLGSLLPFQFGITQDFVDNTKQVLAMGHPNLILPDKAYYANEEKCEKLLNAYREMMIKLWTMLGFDEKRAKQEVEQAIEFDKLLIEMAKSSEEEADYVKSYNVFKFDDINQKSAIFDVKKLGNALISKPADTVIVDNPRFIDAINSIYTKDNFHLFKSRMICQFIAAHAQYLSDDFRETAQIFRAAITGTKKLPTLKKFAFQVASGTFRMPFGIYYAKTTFGAKAKENVEHMVDNMIGIYKNRLRKNTWLSKRTIEKAITKLEALEKKIGYPEEYESFYDEYETLLPQESAPSILKNILKFRAIFTKYAFAQYLEPVNKNLWEMSPAVVNAYFHPFKNVIVFPAAILDEPFYSLKYNSSANYGGIGSVIAHEISHAFDNNGSQFDEKGNLNNWWTDEDRKEFKKRAQGVIDLFEGQDSPYGKCNGKLTVSENIADLGGFACAYEAAKLEPDFDAKSFFYNWANVWRSKYRKEYGELLLKSDVHAPTKLRANIQIKNHDAFYEVFGVKASDAMFIAPEKRVKIW</sequence>
<dbReference type="CDD" id="cd08662">
    <property type="entry name" value="M13"/>
    <property type="match status" value="1"/>
</dbReference>
<evidence type="ECO:0000256" key="7">
    <source>
        <dbReference type="ARBA" id="ARBA00023049"/>
    </source>
</evidence>
<dbReference type="EMBL" id="CP101808">
    <property type="protein sequence ID" value="UUD36655.1"/>
    <property type="molecule type" value="Genomic_DNA"/>
</dbReference>
<keyword evidence="11" id="KW-1185">Reference proteome</keyword>
<dbReference type="PRINTS" id="PR00786">
    <property type="entry name" value="NEPRILYSIN"/>
</dbReference>
<evidence type="ECO:0000259" key="8">
    <source>
        <dbReference type="Pfam" id="PF01431"/>
    </source>
</evidence>
<dbReference type="Gene3D" id="1.10.1380.10">
    <property type="entry name" value="Neutral endopeptidase , domain2"/>
    <property type="match status" value="1"/>
</dbReference>
<evidence type="ECO:0000313" key="10">
    <source>
        <dbReference type="EMBL" id="UUD36655.1"/>
    </source>
</evidence>
<evidence type="ECO:0000256" key="5">
    <source>
        <dbReference type="ARBA" id="ARBA00022801"/>
    </source>
</evidence>
<keyword evidence="7" id="KW-0482">Metalloprotease</keyword>
<dbReference type="Pfam" id="PF05649">
    <property type="entry name" value="Peptidase_M13_N"/>
    <property type="match status" value="1"/>
</dbReference>
<dbReference type="Proteomes" id="UP001059576">
    <property type="component" value="Chromosome"/>
</dbReference>
<protein>
    <submittedName>
        <fullName evidence="10">M13 family metallopeptidase</fullName>
    </submittedName>
</protein>
<dbReference type="InterPro" id="IPR042089">
    <property type="entry name" value="Peptidase_M13_dom_2"/>
</dbReference>
<gene>
    <name evidence="10" type="ORF">NPA09_01900</name>
</gene>
<evidence type="ECO:0000256" key="2">
    <source>
        <dbReference type="ARBA" id="ARBA00007357"/>
    </source>
</evidence>
<comment type="similarity">
    <text evidence="2">Belongs to the peptidase M13 family.</text>
</comment>
<keyword evidence="4" id="KW-0479">Metal-binding</keyword>
<dbReference type="InterPro" id="IPR024079">
    <property type="entry name" value="MetalloPept_cat_dom_sf"/>
</dbReference>
<keyword evidence="5" id="KW-0378">Hydrolase</keyword>
<feature type="domain" description="Peptidase M13 C-terminal" evidence="8">
    <location>
        <begin position="445"/>
        <end position="635"/>
    </location>
</feature>
<evidence type="ECO:0000256" key="6">
    <source>
        <dbReference type="ARBA" id="ARBA00022833"/>
    </source>
</evidence>